<gene>
    <name evidence="2" type="ORF">ABZV61_24705</name>
</gene>
<sequence>MRLRTTTAPATLVAAGPTPVTLPTTPASAGTTKCADDFDGDSYRDLTAPVLPTAP</sequence>
<protein>
    <submittedName>
        <fullName evidence="2">Uncharacterized protein</fullName>
    </submittedName>
</protein>
<feature type="compositionally biased region" description="Polar residues" evidence="1">
    <location>
        <begin position="21"/>
        <end position="31"/>
    </location>
</feature>
<name>A0ABV2UDL6_9ACTN</name>
<evidence type="ECO:0000256" key="1">
    <source>
        <dbReference type="SAM" id="MobiDB-lite"/>
    </source>
</evidence>
<accession>A0ABV2UDL6</accession>
<dbReference type="Proteomes" id="UP001550044">
    <property type="component" value="Unassembled WGS sequence"/>
</dbReference>
<comment type="caution">
    <text evidence="2">The sequence shown here is derived from an EMBL/GenBank/DDBJ whole genome shotgun (WGS) entry which is preliminary data.</text>
</comment>
<reference evidence="2 3" key="1">
    <citation type="submission" date="2024-06" db="EMBL/GenBank/DDBJ databases">
        <title>The Natural Products Discovery Center: Release of the First 8490 Sequenced Strains for Exploring Actinobacteria Biosynthetic Diversity.</title>
        <authorList>
            <person name="Kalkreuter E."/>
            <person name="Kautsar S.A."/>
            <person name="Yang D."/>
            <person name="Bader C.D."/>
            <person name="Teijaro C.N."/>
            <person name="Fluegel L."/>
            <person name="Davis C.M."/>
            <person name="Simpson J.R."/>
            <person name="Lauterbach L."/>
            <person name="Steele A.D."/>
            <person name="Gui C."/>
            <person name="Meng S."/>
            <person name="Li G."/>
            <person name="Viehrig K."/>
            <person name="Ye F."/>
            <person name="Su P."/>
            <person name="Kiefer A.F."/>
            <person name="Nichols A."/>
            <person name="Cepeda A.J."/>
            <person name="Yan W."/>
            <person name="Fan B."/>
            <person name="Jiang Y."/>
            <person name="Adhikari A."/>
            <person name="Zheng C.-J."/>
            <person name="Schuster L."/>
            <person name="Cowan T.M."/>
            <person name="Smanski M.J."/>
            <person name="Chevrette M.G."/>
            <person name="De Carvalho L.P.S."/>
            <person name="Shen B."/>
        </authorList>
    </citation>
    <scope>NUCLEOTIDE SEQUENCE [LARGE SCALE GENOMIC DNA]</scope>
    <source>
        <strain evidence="2 3">NPDC005137</strain>
    </source>
</reference>
<dbReference type="RefSeq" id="WP_352306270.1">
    <property type="nucleotide sequence ID" value="NZ_JBEOSG010000016.1"/>
</dbReference>
<feature type="region of interest" description="Disordered" evidence="1">
    <location>
        <begin position="1"/>
        <end position="55"/>
    </location>
</feature>
<organism evidence="2 3">
    <name type="scientific">Streptomyces sp. 900116325</name>
    <dbReference type="NCBI Taxonomy" id="3154295"/>
    <lineage>
        <taxon>Bacteria</taxon>
        <taxon>Bacillati</taxon>
        <taxon>Actinomycetota</taxon>
        <taxon>Actinomycetes</taxon>
        <taxon>Kitasatosporales</taxon>
        <taxon>Streptomycetaceae</taxon>
        <taxon>Streptomyces</taxon>
    </lineage>
</organism>
<evidence type="ECO:0000313" key="2">
    <source>
        <dbReference type="EMBL" id="MET8435932.1"/>
    </source>
</evidence>
<evidence type="ECO:0000313" key="3">
    <source>
        <dbReference type="Proteomes" id="UP001550044"/>
    </source>
</evidence>
<keyword evidence="3" id="KW-1185">Reference proteome</keyword>
<dbReference type="EMBL" id="JBEXIP010000021">
    <property type="protein sequence ID" value="MET8435932.1"/>
    <property type="molecule type" value="Genomic_DNA"/>
</dbReference>
<proteinExistence type="predicted"/>